<reference evidence="1" key="2">
    <citation type="journal article" date="2023" name="Microbiome">
        <title>Synthase-selected sorting approach identifies a beta-lactone synthase in a nudibranch symbiotic bacterium.</title>
        <authorList>
            <person name="Dzunkova M."/>
            <person name="La Clair J.J."/>
            <person name="Tyml T."/>
            <person name="Doud D."/>
            <person name="Schulz F."/>
            <person name="Piquer-Esteban S."/>
            <person name="Porcel Sanchis D."/>
            <person name="Osborn A."/>
            <person name="Robinson D."/>
            <person name="Louie K.B."/>
            <person name="Bowen B.P."/>
            <person name="Bowers R.M."/>
            <person name="Lee J."/>
            <person name="Arnau V."/>
            <person name="Diaz-Villanueva W."/>
            <person name="Stepanauskas R."/>
            <person name="Gosliner T."/>
            <person name="Date S.V."/>
            <person name="Northen T.R."/>
            <person name="Cheng J.F."/>
            <person name="Burkart M.D."/>
            <person name="Woyke T."/>
        </authorList>
    </citation>
    <scope>NUCLEOTIDE SEQUENCE</scope>
    <source>
        <strain evidence="1">Df01</strain>
    </source>
</reference>
<name>A0ABT7QJN4_9GAMM</name>
<organism evidence="1 2">
    <name type="scientific">Candidatus Doriopsillibacter californiensis</name>
    <dbReference type="NCBI Taxonomy" id="2970740"/>
    <lineage>
        <taxon>Bacteria</taxon>
        <taxon>Pseudomonadati</taxon>
        <taxon>Pseudomonadota</taxon>
        <taxon>Gammaproteobacteria</taxon>
        <taxon>Candidatus Tethybacterales</taxon>
        <taxon>Candidatus Persebacteraceae</taxon>
        <taxon>Candidatus Doriopsillibacter</taxon>
    </lineage>
</organism>
<gene>
    <name evidence="1" type="ORF">NQX30_00650</name>
</gene>
<dbReference type="Proteomes" id="UP001168167">
    <property type="component" value="Unassembled WGS sequence"/>
</dbReference>
<accession>A0ABT7QJN4</accession>
<sequence length="107" mass="12408">MRFRRHKKKKYNCWGAQMTEGAQALGQPLITKEIALDILFSTTAANEKSLAELVLQIADLQGKLRLTHLMYYLRTKNILSVAQINRYDELRDYGEHSSGHNHNERVH</sequence>
<comment type="caution">
    <text evidence="1">The sequence shown here is derived from an EMBL/GenBank/DDBJ whole genome shotgun (WGS) entry which is preliminary data.</text>
</comment>
<evidence type="ECO:0000313" key="1">
    <source>
        <dbReference type="EMBL" id="MDM5146897.1"/>
    </source>
</evidence>
<keyword evidence="2" id="KW-1185">Reference proteome</keyword>
<dbReference type="EMBL" id="JANQAO010000001">
    <property type="protein sequence ID" value="MDM5146897.1"/>
    <property type="molecule type" value="Genomic_DNA"/>
</dbReference>
<dbReference type="Gene3D" id="1.20.120.1490">
    <property type="match status" value="1"/>
</dbReference>
<protein>
    <submittedName>
        <fullName evidence="1">Uncharacterized protein</fullName>
    </submittedName>
</protein>
<proteinExistence type="predicted"/>
<evidence type="ECO:0000313" key="2">
    <source>
        <dbReference type="Proteomes" id="UP001168167"/>
    </source>
</evidence>
<reference evidence="1" key="1">
    <citation type="submission" date="2022-08" db="EMBL/GenBank/DDBJ databases">
        <authorList>
            <person name="Dzunkova M."/>
            <person name="La Clair J."/>
            <person name="Tyml T."/>
            <person name="Doud D."/>
            <person name="Schulz F."/>
            <person name="Piquer S."/>
            <person name="Porcel Sanchis D."/>
            <person name="Osborn A."/>
            <person name="Robinson D."/>
            <person name="Louie K.B."/>
            <person name="Bowen B.P."/>
            <person name="Bowers R."/>
            <person name="Lee J."/>
            <person name="Arnau Llombart V."/>
            <person name="Diaz Villanueva W."/>
            <person name="Gosliner T."/>
            <person name="Northen T."/>
            <person name="Cheng J.-F."/>
            <person name="Burkart M.D."/>
            <person name="Woyke T."/>
        </authorList>
    </citation>
    <scope>NUCLEOTIDE SEQUENCE</scope>
    <source>
        <strain evidence="1">Df01</strain>
    </source>
</reference>